<dbReference type="Gene3D" id="1.50.10.100">
    <property type="entry name" value="Chondroitin AC/alginate lyase"/>
    <property type="match status" value="1"/>
</dbReference>
<sequence length="579" mass="64796">MDEIYRNLVRLNEEWAEAGLARQVRDPESKYDGGIIHAETGVPSPNHLNTPAVMASWAGAFCNPDSRRYRDPLLLDAFEAAAGFMVNRQHADGTVSLGSTNYNSPPDTAFVVGGLSQVYRLLGTDGWREAEAAAQKVKLFLERTIPALLTGGAHTPNHRWVITAALAQLYEIFSLPELLDRAREWLAEGLDITEDGEWTERSNGIYNAVSNISLYHTARVMNRPELLDYVRRNLRMMIYLVHPDGDVVTDYSGRQDLGQTFDLSNYFLVCRLMAAHDRDPLMASLSDKAASYLSSYREGVNNHPMVGLLLFPSGLDGMGREPLPDTYRKAFNLGHPVREHLRLLEETGHHGKIQHSSMHYAFGFPVVRIREKDTSITMMAQAPSFFALRHGQARLLGVKLSSSFPPGVVPLEELRVEEDRYTFRTVMEKGYSGPIPAEILAGLPAREGASPWYLLPHQHRPVTHLQKHALGVEAVPVTGGWQLRVFSDEREDVFTQLTLVLGQEGTVEGDGVEEFAANRYFLKKGSVTYAAGPDRLEISGGVFDHRLGELRNDAWPPGCKYLHFNLLTPFDHTIELRLL</sequence>
<dbReference type="RefSeq" id="WP_315607104.1">
    <property type="nucleotide sequence ID" value="NZ_CP130318.1"/>
</dbReference>
<evidence type="ECO:0000313" key="1">
    <source>
        <dbReference type="EMBL" id="WNQ13324.1"/>
    </source>
</evidence>
<dbReference type="InterPro" id="IPR008930">
    <property type="entry name" value="Terpenoid_cyclase/PrenylTrfase"/>
</dbReference>
<accession>A0AA96LHF1</accession>
<name>A0AA96LHF1_9BACL</name>
<dbReference type="EMBL" id="CP130318">
    <property type="protein sequence ID" value="WNQ13324.1"/>
    <property type="molecule type" value="Genomic_DNA"/>
</dbReference>
<gene>
    <name evidence="1" type="ORF">MJA45_09955</name>
</gene>
<proteinExistence type="predicted"/>
<protein>
    <recommendedName>
        <fullName evidence="3">Alginate lyase domain-containing protein</fullName>
    </recommendedName>
</protein>
<reference evidence="1 2" key="1">
    <citation type="submission" date="2022-02" db="EMBL/GenBank/DDBJ databases">
        <title>Paenibacillus sp. MBLB1776 Whole Genome Shotgun Sequencing.</title>
        <authorList>
            <person name="Hwang C.Y."/>
            <person name="Cho E.-S."/>
            <person name="Seo M.-J."/>
        </authorList>
    </citation>
    <scope>NUCLEOTIDE SEQUENCE [LARGE SCALE GENOMIC DNA]</scope>
    <source>
        <strain evidence="1 2">MBLB1776</strain>
    </source>
</reference>
<keyword evidence="2" id="KW-1185">Reference proteome</keyword>
<dbReference type="InterPro" id="IPR008929">
    <property type="entry name" value="Chondroitin_lyas"/>
</dbReference>
<evidence type="ECO:0008006" key="3">
    <source>
        <dbReference type="Google" id="ProtNLM"/>
    </source>
</evidence>
<evidence type="ECO:0000313" key="2">
    <source>
        <dbReference type="Proteomes" id="UP001305702"/>
    </source>
</evidence>
<organism evidence="1 2">
    <name type="scientific">Paenibacillus aurantius</name>
    <dbReference type="NCBI Taxonomy" id="2918900"/>
    <lineage>
        <taxon>Bacteria</taxon>
        <taxon>Bacillati</taxon>
        <taxon>Bacillota</taxon>
        <taxon>Bacilli</taxon>
        <taxon>Bacillales</taxon>
        <taxon>Paenibacillaceae</taxon>
        <taxon>Paenibacillus</taxon>
    </lineage>
</organism>
<dbReference type="Proteomes" id="UP001305702">
    <property type="component" value="Chromosome"/>
</dbReference>
<dbReference type="KEGG" id="paun:MJA45_09955"/>
<dbReference type="AlphaFoldDB" id="A0AA96LHF1"/>
<dbReference type="SUPFAM" id="SSF48239">
    <property type="entry name" value="Terpenoid cyclases/Protein prenyltransferases"/>
    <property type="match status" value="1"/>
</dbReference>